<keyword evidence="4" id="KW-1185">Reference proteome</keyword>
<name>A0ABR7L377_9PSEU</name>
<sequence>MTDSSPEPEVVGVARDVRAARRSPADFDAAFAVATVFARRTRGQRPGVMVSMLPGKGQWVLAFSTPERLAAFGQDTPWLSLKGADLLAQLPAGIGVLLDVGEDHGLPLLPQPDGLARFAGARLPGTDPRRQRSEQREERA</sequence>
<accession>A0ABR7L377</accession>
<evidence type="ECO:0000313" key="3">
    <source>
        <dbReference type="EMBL" id="MBC6447146.1"/>
    </source>
</evidence>
<organism evidence="3 4">
    <name type="scientific">Actinokineospora xionganensis</name>
    <dbReference type="NCBI Taxonomy" id="2684470"/>
    <lineage>
        <taxon>Bacteria</taxon>
        <taxon>Bacillati</taxon>
        <taxon>Actinomycetota</taxon>
        <taxon>Actinomycetes</taxon>
        <taxon>Pseudonocardiales</taxon>
        <taxon>Pseudonocardiaceae</taxon>
        <taxon>Actinokineospora</taxon>
    </lineage>
</organism>
<dbReference type="RefSeq" id="WP_187219615.1">
    <property type="nucleotide sequence ID" value="NZ_JABVED010000003.1"/>
</dbReference>
<dbReference type="EMBL" id="JABVED010000003">
    <property type="protein sequence ID" value="MBC6447146.1"/>
    <property type="molecule type" value="Genomic_DNA"/>
</dbReference>
<dbReference type="Pfam" id="PF07179">
    <property type="entry name" value="SseB"/>
    <property type="match status" value="1"/>
</dbReference>
<feature type="region of interest" description="Disordered" evidence="1">
    <location>
        <begin position="117"/>
        <end position="140"/>
    </location>
</feature>
<protein>
    <submittedName>
        <fullName evidence="3">SseB family protein</fullName>
    </submittedName>
</protein>
<feature type="compositionally biased region" description="Basic and acidic residues" evidence="1">
    <location>
        <begin position="127"/>
        <end position="140"/>
    </location>
</feature>
<gene>
    <name evidence="3" type="ORF">GPZ80_08170</name>
</gene>
<dbReference type="Proteomes" id="UP000734823">
    <property type="component" value="Unassembled WGS sequence"/>
</dbReference>
<feature type="domain" description="SseB protein N-terminal" evidence="2">
    <location>
        <begin position="56"/>
        <end position="111"/>
    </location>
</feature>
<reference evidence="3 4" key="1">
    <citation type="submission" date="2020-06" db="EMBL/GenBank/DDBJ databases">
        <title>Actinokineospora xiongansis sp. nov., isolated from soil of Baiyangdian.</title>
        <authorList>
            <person name="Zhang X."/>
        </authorList>
    </citation>
    <scope>NUCLEOTIDE SEQUENCE [LARGE SCALE GENOMIC DNA]</scope>
    <source>
        <strain evidence="3 4">HBU206404</strain>
    </source>
</reference>
<evidence type="ECO:0000256" key="1">
    <source>
        <dbReference type="SAM" id="MobiDB-lite"/>
    </source>
</evidence>
<dbReference type="InterPro" id="IPR009839">
    <property type="entry name" value="SseB_N"/>
</dbReference>
<comment type="caution">
    <text evidence="3">The sequence shown here is derived from an EMBL/GenBank/DDBJ whole genome shotgun (WGS) entry which is preliminary data.</text>
</comment>
<evidence type="ECO:0000259" key="2">
    <source>
        <dbReference type="Pfam" id="PF07179"/>
    </source>
</evidence>
<evidence type="ECO:0000313" key="4">
    <source>
        <dbReference type="Proteomes" id="UP000734823"/>
    </source>
</evidence>
<proteinExistence type="predicted"/>